<keyword evidence="1" id="KW-0472">Membrane</keyword>
<name>Q0FGV7_SALBH</name>
<dbReference type="EMBL" id="AATQ01000092">
    <property type="protein sequence ID" value="EAU43426.1"/>
    <property type="molecule type" value="Genomic_DNA"/>
</dbReference>
<organism evidence="2 3">
    <name type="scientific">Salipiger bermudensis (strain DSM 26914 / JCM 13377 / KCTC 12554 / HTCC2601)</name>
    <name type="common">Pelagibaca bermudensis</name>
    <dbReference type="NCBI Taxonomy" id="314265"/>
    <lineage>
        <taxon>Bacteria</taxon>
        <taxon>Pseudomonadati</taxon>
        <taxon>Pseudomonadota</taxon>
        <taxon>Alphaproteobacteria</taxon>
        <taxon>Rhodobacterales</taxon>
        <taxon>Roseobacteraceae</taxon>
        <taxon>Salipiger</taxon>
    </lineage>
</organism>
<dbReference type="OrthoDB" id="7822309at2"/>
<dbReference type="eggNOG" id="COG0501">
    <property type="taxonomic scope" value="Bacteria"/>
</dbReference>
<evidence type="ECO:0000313" key="2">
    <source>
        <dbReference type="EMBL" id="EAU43426.1"/>
    </source>
</evidence>
<keyword evidence="3" id="KW-1185">Reference proteome</keyword>
<protein>
    <recommendedName>
        <fullName evidence="4">Peptidase M48 domain-containing protein</fullName>
    </recommendedName>
</protein>
<proteinExistence type="predicted"/>
<dbReference type="AlphaFoldDB" id="Q0FGV7"/>
<gene>
    <name evidence="2" type="ORF">R2601_18278</name>
</gene>
<evidence type="ECO:0008006" key="4">
    <source>
        <dbReference type="Google" id="ProtNLM"/>
    </source>
</evidence>
<dbReference type="GeneID" id="92504824"/>
<feature type="transmembrane region" description="Helical" evidence="1">
    <location>
        <begin position="108"/>
        <end position="126"/>
    </location>
</feature>
<keyword evidence="1" id="KW-1133">Transmembrane helix</keyword>
<dbReference type="RefSeq" id="WP_007797675.1">
    <property type="nucleotide sequence ID" value="NZ_DS022276.1"/>
</dbReference>
<reference evidence="2 3" key="1">
    <citation type="journal article" date="2010" name="J. Bacteriol.">
        <title>Genome sequences of Pelagibaca bermudensis HTCC2601T and Maritimibacter alkaliphilus HTCC2654T, the type strains of two marine Roseobacter genera.</title>
        <authorList>
            <person name="Thrash J.C."/>
            <person name="Cho J.C."/>
            <person name="Ferriera S."/>
            <person name="Johnson J."/>
            <person name="Vergin K.L."/>
            <person name="Giovannoni S.J."/>
        </authorList>
    </citation>
    <scope>NUCLEOTIDE SEQUENCE [LARGE SCALE GENOMIC DNA]</scope>
    <source>
        <strain evidence="3">DSM 26914 / JCM 13377 / KCTC 12554 / HTCC2601</strain>
    </source>
</reference>
<comment type="caution">
    <text evidence="2">The sequence shown here is derived from an EMBL/GenBank/DDBJ whole genome shotgun (WGS) entry which is preliminary data.</text>
</comment>
<keyword evidence="1" id="KW-0812">Transmembrane</keyword>
<evidence type="ECO:0000313" key="3">
    <source>
        <dbReference type="Proteomes" id="UP000006230"/>
    </source>
</evidence>
<evidence type="ECO:0000256" key="1">
    <source>
        <dbReference type="SAM" id="Phobius"/>
    </source>
</evidence>
<sequence length="341" mass="37069">MTALKEYQRLEASGLWRPDPDAQRREVVVSLGDASLTISEFSGRPLAHWSLAAVRRANKGQTPAIYHPDGDPGETLELPADETTMIEAIERLLRAIDRRRPRPGKLRVVLLSAVAATVLAGAIFWLPGALLEHTRRVVPAVKRDEIGEALLARITRISGQPCMTEEARLPLRHLAQRVLGDARRNDLVVLPDGVRDTAHLPGGLILMNRAMIEDYEDPDTAAGYLLAESLRARASDPLGDLLSHSGLWATLKLLTTGALPDATLDAYAETLLTEAREPVATDTLLRAFAAAELRSTPYAFARDVTGESTVALIEADPRAVEGSRPVLSDPDWLRLQAICGG</sequence>
<dbReference type="HOGENOM" id="CLU_823572_0_0_5"/>
<dbReference type="STRING" id="314265.R2601_18278"/>
<dbReference type="Proteomes" id="UP000006230">
    <property type="component" value="Unassembled WGS sequence"/>
</dbReference>
<accession>Q0FGV7</accession>